<dbReference type="EMBL" id="QTKX01000001">
    <property type="protein sequence ID" value="MBS8263398.1"/>
    <property type="molecule type" value="Genomic_DNA"/>
</dbReference>
<name>A0A944CI28_9BACI</name>
<sequence length="190" mass="21831">MKNLFGIIAIMAGFSLLSTFVVPGLEEMLQTKKAAKHVLKNLKEQNYEAAFEGIHFYDVASDLPSTIPYEEGKGIWSERVRSLKENGTYMVDYKNLYVELDDTYPVGKVDFVVMINSEEKYIRDVSLWFGYHDRKWGLGNLHHYTEMEQEEEWEKALSGNLAKTAESEMSRSVFSTGYAFSISVNRINKV</sequence>
<proteinExistence type="predicted"/>
<keyword evidence="2" id="KW-1185">Reference proteome</keyword>
<evidence type="ECO:0000313" key="2">
    <source>
        <dbReference type="Proteomes" id="UP000761411"/>
    </source>
</evidence>
<protein>
    <submittedName>
        <fullName evidence="1">Uncharacterized protein</fullName>
    </submittedName>
</protein>
<gene>
    <name evidence="1" type="ORF">DYI25_02960</name>
</gene>
<evidence type="ECO:0000313" key="1">
    <source>
        <dbReference type="EMBL" id="MBS8263398.1"/>
    </source>
</evidence>
<reference evidence="1 2" key="1">
    <citation type="journal article" date="2021" name="Microorganisms">
        <title>Bacterial Dimethylsulfoniopropionate Biosynthesis in the East China Sea.</title>
        <authorList>
            <person name="Liu J."/>
            <person name="Zhang Y."/>
            <person name="Liu J."/>
            <person name="Zhong H."/>
            <person name="Williams B.T."/>
            <person name="Zheng Y."/>
            <person name="Curson A.R.J."/>
            <person name="Sun C."/>
            <person name="Sun H."/>
            <person name="Song D."/>
            <person name="Wagner Mackenzie B."/>
            <person name="Bermejo Martinez A."/>
            <person name="Todd J.D."/>
            <person name="Zhang X.H."/>
        </authorList>
    </citation>
    <scope>NUCLEOTIDE SEQUENCE [LARGE SCALE GENOMIC DNA]</scope>
    <source>
        <strain evidence="1 2">ESS08</strain>
    </source>
</reference>
<organism evidence="1 2">
    <name type="scientific">Mesobacillus boroniphilus</name>
    <dbReference type="NCBI Taxonomy" id="308892"/>
    <lineage>
        <taxon>Bacteria</taxon>
        <taxon>Bacillati</taxon>
        <taxon>Bacillota</taxon>
        <taxon>Bacilli</taxon>
        <taxon>Bacillales</taxon>
        <taxon>Bacillaceae</taxon>
        <taxon>Mesobacillus</taxon>
    </lineage>
</organism>
<comment type="caution">
    <text evidence="1">The sequence shown here is derived from an EMBL/GenBank/DDBJ whole genome shotgun (WGS) entry which is preliminary data.</text>
</comment>
<accession>A0A944CI28</accession>
<dbReference type="RefSeq" id="WP_213366819.1">
    <property type="nucleotide sequence ID" value="NZ_QTKX01000001.1"/>
</dbReference>
<dbReference type="AlphaFoldDB" id="A0A944CI28"/>
<dbReference type="Proteomes" id="UP000761411">
    <property type="component" value="Unassembled WGS sequence"/>
</dbReference>